<dbReference type="GO" id="GO:0016301">
    <property type="term" value="F:kinase activity"/>
    <property type="evidence" value="ECO:0007669"/>
    <property type="project" value="UniProtKB-KW"/>
</dbReference>
<dbReference type="PANTHER" id="PTHR24421">
    <property type="entry name" value="NITRATE/NITRITE SENSOR PROTEIN NARX-RELATED"/>
    <property type="match status" value="1"/>
</dbReference>
<keyword evidence="4" id="KW-0808">Transferase</keyword>
<keyword evidence="6 11" id="KW-0418">Kinase</keyword>
<evidence type="ECO:0000256" key="7">
    <source>
        <dbReference type="ARBA" id="ARBA00022840"/>
    </source>
</evidence>
<evidence type="ECO:0000313" key="12">
    <source>
        <dbReference type="Proteomes" id="UP001597280"/>
    </source>
</evidence>
<dbReference type="Gene3D" id="1.20.5.1930">
    <property type="match status" value="1"/>
</dbReference>
<evidence type="ECO:0000256" key="6">
    <source>
        <dbReference type="ARBA" id="ARBA00022777"/>
    </source>
</evidence>
<dbReference type="Pfam" id="PF07730">
    <property type="entry name" value="HisKA_3"/>
    <property type="match status" value="1"/>
</dbReference>
<evidence type="ECO:0000259" key="10">
    <source>
        <dbReference type="Pfam" id="PF07730"/>
    </source>
</evidence>
<comment type="catalytic activity">
    <reaction evidence="1">
        <text>ATP + protein L-histidine = ADP + protein N-phospho-L-histidine.</text>
        <dbReference type="EC" id="2.7.13.3"/>
    </reaction>
</comment>
<evidence type="ECO:0000256" key="4">
    <source>
        <dbReference type="ARBA" id="ARBA00022679"/>
    </source>
</evidence>
<keyword evidence="8" id="KW-0902">Two-component regulatory system</keyword>
<keyword evidence="9" id="KW-0812">Transmembrane</keyword>
<name>A0ABW4PXE3_9MICO</name>
<dbReference type="Proteomes" id="UP001597280">
    <property type="component" value="Unassembled WGS sequence"/>
</dbReference>
<feature type="transmembrane region" description="Helical" evidence="9">
    <location>
        <begin position="51"/>
        <end position="69"/>
    </location>
</feature>
<dbReference type="InterPro" id="IPR036890">
    <property type="entry name" value="HATPase_C_sf"/>
</dbReference>
<evidence type="ECO:0000256" key="2">
    <source>
        <dbReference type="ARBA" id="ARBA00012438"/>
    </source>
</evidence>
<keyword evidence="3" id="KW-0597">Phosphoprotein</keyword>
<dbReference type="EMBL" id="JBHUFL010000002">
    <property type="protein sequence ID" value="MFD1834063.1"/>
    <property type="molecule type" value="Genomic_DNA"/>
</dbReference>
<evidence type="ECO:0000256" key="1">
    <source>
        <dbReference type="ARBA" id="ARBA00000085"/>
    </source>
</evidence>
<dbReference type="EC" id="2.7.13.3" evidence="2"/>
<evidence type="ECO:0000256" key="9">
    <source>
        <dbReference type="SAM" id="Phobius"/>
    </source>
</evidence>
<dbReference type="InterPro" id="IPR011712">
    <property type="entry name" value="Sig_transdc_His_kin_sub3_dim/P"/>
</dbReference>
<reference evidence="12" key="1">
    <citation type="journal article" date="2019" name="Int. J. Syst. Evol. Microbiol.">
        <title>The Global Catalogue of Microorganisms (GCM) 10K type strain sequencing project: providing services to taxonomists for standard genome sequencing and annotation.</title>
        <authorList>
            <consortium name="The Broad Institute Genomics Platform"/>
            <consortium name="The Broad Institute Genome Sequencing Center for Infectious Disease"/>
            <person name="Wu L."/>
            <person name="Ma J."/>
        </authorList>
    </citation>
    <scope>NUCLEOTIDE SEQUENCE [LARGE SCALE GENOMIC DNA]</scope>
    <source>
        <strain evidence="12">JCM 11650</strain>
    </source>
</reference>
<evidence type="ECO:0000256" key="3">
    <source>
        <dbReference type="ARBA" id="ARBA00022553"/>
    </source>
</evidence>
<dbReference type="Gene3D" id="3.30.565.10">
    <property type="entry name" value="Histidine kinase-like ATPase, C-terminal domain"/>
    <property type="match status" value="1"/>
</dbReference>
<comment type="caution">
    <text evidence="11">The sequence shown here is derived from an EMBL/GenBank/DDBJ whole genome shotgun (WGS) entry which is preliminary data.</text>
</comment>
<evidence type="ECO:0000256" key="5">
    <source>
        <dbReference type="ARBA" id="ARBA00022741"/>
    </source>
</evidence>
<dbReference type="RefSeq" id="WP_343903504.1">
    <property type="nucleotide sequence ID" value="NZ_BAAAIS010000002.1"/>
</dbReference>
<feature type="transmembrane region" description="Helical" evidence="9">
    <location>
        <begin position="89"/>
        <end position="109"/>
    </location>
</feature>
<keyword evidence="9" id="KW-1133">Transmembrane helix</keyword>
<accession>A0ABW4PXE3</accession>
<sequence>MPSSPDADRDPVPAPRAPLDVRAAAGYTVAVLALAAMGLVNQPFLRPDDPWSLGVSLPLMLVAAASTLWRRRAPAVTLAVGAPLVVAELLGGGQMSAYVLLFEALWCPVVHGRLRLAHLTTLAAAAVGGVLILAAGLLVRDLEALLGVAIVLSMVVLVPLLWGWEVRHHRDARATAESVASLERELAAERASLAVESERRRIAHDLHDVIAGHLSAVSLHTSLAADLPDAASRERSLRTARDSSRAALRDLRSMIGVLTAEEGAAPTATLSWGSLGERLRGGLPGAEVRIDPALDAAAPGAPAGPGSSGIEPAAQAALLRIGAEAVTNAVRHGAAPASLTVTLDGEDLLLALDNAIPPGAPPPRADGVGRGAITARAGAVGGEAHSAPDPSAPTRWSVRARLPATGRIPA</sequence>
<evidence type="ECO:0000256" key="8">
    <source>
        <dbReference type="ARBA" id="ARBA00023012"/>
    </source>
</evidence>
<feature type="transmembrane region" description="Helical" evidence="9">
    <location>
        <begin position="116"/>
        <end position="138"/>
    </location>
</feature>
<dbReference type="PANTHER" id="PTHR24421:SF10">
    <property type="entry name" value="NITRATE_NITRITE SENSOR PROTEIN NARQ"/>
    <property type="match status" value="1"/>
</dbReference>
<gene>
    <name evidence="11" type="ORF">ACFSDA_03145</name>
</gene>
<feature type="domain" description="Signal transduction histidine kinase subgroup 3 dimerisation and phosphoacceptor" evidence="10">
    <location>
        <begin position="198"/>
        <end position="259"/>
    </location>
</feature>
<keyword evidence="5" id="KW-0547">Nucleotide-binding</keyword>
<keyword evidence="9" id="KW-0472">Membrane</keyword>
<dbReference type="InterPro" id="IPR050482">
    <property type="entry name" value="Sensor_HK_TwoCompSys"/>
</dbReference>
<organism evidence="11 12">
    <name type="scientific">Brachybacterium rhamnosum</name>
    <dbReference type="NCBI Taxonomy" id="173361"/>
    <lineage>
        <taxon>Bacteria</taxon>
        <taxon>Bacillati</taxon>
        <taxon>Actinomycetota</taxon>
        <taxon>Actinomycetes</taxon>
        <taxon>Micrococcales</taxon>
        <taxon>Dermabacteraceae</taxon>
        <taxon>Brachybacterium</taxon>
    </lineage>
</organism>
<evidence type="ECO:0000313" key="11">
    <source>
        <dbReference type="EMBL" id="MFD1834063.1"/>
    </source>
</evidence>
<proteinExistence type="predicted"/>
<protein>
    <recommendedName>
        <fullName evidence="2">histidine kinase</fullName>
        <ecNumber evidence="2">2.7.13.3</ecNumber>
    </recommendedName>
</protein>
<feature type="transmembrane region" description="Helical" evidence="9">
    <location>
        <begin position="144"/>
        <end position="164"/>
    </location>
</feature>
<keyword evidence="12" id="KW-1185">Reference proteome</keyword>
<feature type="transmembrane region" description="Helical" evidence="9">
    <location>
        <begin position="20"/>
        <end position="39"/>
    </location>
</feature>
<keyword evidence="7" id="KW-0067">ATP-binding</keyword>